<dbReference type="EMBL" id="AP027734">
    <property type="protein sequence ID" value="BDZ55312.1"/>
    <property type="molecule type" value="Genomic_DNA"/>
</dbReference>
<protein>
    <submittedName>
        <fullName evidence="2">Uncharacterized protein</fullName>
    </submittedName>
</protein>
<dbReference type="Proteomes" id="UP001321477">
    <property type="component" value="Chromosome"/>
</dbReference>
<evidence type="ECO:0000313" key="3">
    <source>
        <dbReference type="Proteomes" id="UP001321477"/>
    </source>
</evidence>
<accession>A0ABM8H3D7</accession>
<name>A0ABM8H3D7_9MICO</name>
<feature type="region of interest" description="Disordered" evidence="1">
    <location>
        <begin position="1"/>
        <end position="30"/>
    </location>
</feature>
<evidence type="ECO:0000256" key="1">
    <source>
        <dbReference type="SAM" id="MobiDB-lite"/>
    </source>
</evidence>
<reference evidence="3" key="1">
    <citation type="journal article" date="2019" name="Int. J. Syst. Evol. Microbiol.">
        <title>The Global Catalogue of Microorganisms (GCM) 10K type strain sequencing project: providing services to taxonomists for standard genome sequencing and annotation.</title>
        <authorList>
            <consortium name="The Broad Institute Genomics Platform"/>
            <consortium name="The Broad Institute Genome Sequencing Center for Infectious Disease"/>
            <person name="Wu L."/>
            <person name="Ma J."/>
        </authorList>
    </citation>
    <scope>NUCLEOTIDE SEQUENCE [LARGE SCALE GENOMIC DNA]</scope>
    <source>
        <strain evidence="3">NBRC 109019</strain>
    </source>
</reference>
<keyword evidence="3" id="KW-1185">Reference proteome</keyword>
<evidence type="ECO:0000313" key="2">
    <source>
        <dbReference type="EMBL" id="BDZ55312.1"/>
    </source>
</evidence>
<sequence>MDDPQATPHDANAPDANAPDAPAPDDEQDGMPDAVCWLAATCDSCGALVEGGTCWNCGARRSG</sequence>
<feature type="compositionally biased region" description="Low complexity" evidence="1">
    <location>
        <begin position="10"/>
        <end position="20"/>
    </location>
</feature>
<organism evidence="2 3">
    <name type="scientific">Agromyces marinus</name>
    <dbReference type="NCBI Taxonomy" id="1389020"/>
    <lineage>
        <taxon>Bacteria</taxon>
        <taxon>Bacillati</taxon>
        <taxon>Actinomycetota</taxon>
        <taxon>Actinomycetes</taxon>
        <taxon>Micrococcales</taxon>
        <taxon>Microbacteriaceae</taxon>
        <taxon>Agromyces</taxon>
    </lineage>
</organism>
<proteinExistence type="predicted"/>
<gene>
    <name evidence="2" type="ORF">GCM10025870_23850</name>
</gene>
<dbReference type="RefSeq" id="WP_234659881.1">
    <property type="nucleotide sequence ID" value="NZ_AP027734.1"/>
</dbReference>